<evidence type="ECO:0000313" key="3">
    <source>
        <dbReference type="Proteomes" id="UP000218968"/>
    </source>
</evidence>
<evidence type="ECO:0000313" key="2">
    <source>
        <dbReference type="EMBL" id="ATD67727.1"/>
    </source>
</evidence>
<sequence>MPTDSLMRWLEPCSAEVRRWPREALDPLQGPPNRAAIAAALQCTRDADPDARAGLASSVVTFGEALALDQRRALVGRQSRQGTFHVPPPAAAAPTQLQP</sequence>
<feature type="region of interest" description="Disordered" evidence="1">
    <location>
        <begin position="77"/>
        <end position="99"/>
    </location>
</feature>
<dbReference type="RefSeq" id="WP_096298424.1">
    <property type="nucleotide sequence ID" value="NZ_CP023406.1"/>
</dbReference>
<reference evidence="2" key="2">
    <citation type="journal article" date="2020" name="Int. J. Syst. Evol. Microbiol.">
        <title>Luteimonas chenhongjianii, a novel species isolated from rectal contents of Tibetan Plateau pika (Ochotona curzoniae).</title>
        <authorList>
            <person name="Zhang G."/>
            <person name="Lai X.-H."/>
            <person name="Yang J."/>
            <person name="Jin D."/>
            <person name="Pu J."/>
            <person name="Xiong Y."/>
            <person name="Yang C."/>
            <person name="Dong K."/>
            <person name="Huang Y."/>
            <person name="Luo X."/>
            <person name="Lu S."/>
            <person name="Xu J."/>
        </authorList>
    </citation>
    <scope>NUCLEOTIDE SEQUENCE</scope>
    <source>
        <strain evidence="2">100111</strain>
    </source>
</reference>
<dbReference type="Proteomes" id="UP000218968">
    <property type="component" value="Chromosome"/>
</dbReference>
<dbReference type="EMBL" id="CP023406">
    <property type="protein sequence ID" value="ATD67727.1"/>
    <property type="molecule type" value="Genomic_DNA"/>
</dbReference>
<keyword evidence="3" id="KW-1185">Reference proteome</keyword>
<reference evidence="2" key="1">
    <citation type="submission" date="2017-09" db="EMBL/GenBank/DDBJ databases">
        <authorList>
            <person name="Gui Z."/>
        </authorList>
    </citation>
    <scope>NUCLEOTIDE SEQUENCE</scope>
    <source>
        <strain evidence="2">100111</strain>
    </source>
</reference>
<accession>A0A290XF32</accession>
<dbReference type="KEGG" id="lum:CNR27_10035"/>
<organism evidence="2 3">
    <name type="scientific">Luteimonas chenhongjianii</name>
    <dbReference type="NCBI Taxonomy" id="2006110"/>
    <lineage>
        <taxon>Bacteria</taxon>
        <taxon>Pseudomonadati</taxon>
        <taxon>Pseudomonadota</taxon>
        <taxon>Gammaproteobacteria</taxon>
        <taxon>Lysobacterales</taxon>
        <taxon>Lysobacteraceae</taxon>
        <taxon>Luteimonas</taxon>
    </lineage>
</organism>
<proteinExistence type="predicted"/>
<gene>
    <name evidence="2" type="ORF">CNR27_10035</name>
</gene>
<evidence type="ECO:0000256" key="1">
    <source>
        <dbReference type="SAM" id="MobiDB-lite"/>
    </source>
</evidence>
<dbReference type="AlphaFoldDB" id="A0A290XF32"/>
<name>A0A290XF32_9GAMM</name>
<protein>
    <submittedName>
        <fullName evidence="2">Uncharacterized protein</fullName>
    </submittedName>
</protein>